<keyword evidence="4" id="KW-1185">Reference proteome</keyword>
<accession>A0ABU6SAF2</accession>
<comment type="caution">
    <text evidence="3">The sequence shown here is derived from an EMBL/GenBank/DDBJ whole genome shotgun (WGS) entry which is preliminary data.</text>
</comment>
<feature type="compositionally biased region" description="Polar residues" evidence="1">
    <location>
        <begin position="190"/>
        <end position="216"/>
    </location>
</feature>
<keyword evidence="2" id="KW-1133">Transmembrane helix</keyword>
<dbReference type="Proteomes" id="UP001341840">
    <property type="component" value="Unassembled WGS sequence"/>
</dbReference>
<proteinExistence type="predicted"/>
<organism evidence="3 4">
    <name type="scientific">Stylosanthes scabra</name>
    <dbReference type="NCBI Taxonomy" id="79078"/>
    <lineage>
        <taxon>Eukaryota</taxon>
        <taxon>Viridiplantae</taxon>
        <taxon>Streptophyta</taxon>
        <taxon>Embryophyta</taxon>
        <taxon>Tracheophyta</taxon>
        <taxon>Spermatophyta</taxon>
        <taxon>Magnoliopsida</taxon>
        <taxon>eudicotyledons</taxon>
        <taxon>Gunneridae</taxon>
        <taxon>Pentapetalae</taxon>
        <taxon>rosids</taxon>
        <taxon>fabids</taxon>
        <taxon>Fabales</taxon>
        <taxon>Fabaceae</taxon>
        <taxon>Papilionoideae</taxon>
        <taxon>50 kb inversion clade</taxon>
        <taxon>dalbergioids sensu lato</taxon>
        <taxon>Dalbergieae</taxon>
        <taxon>Pterocarpus clade</taxon>
        <taxon>Stylosanthes</taxon>
    </lineage>
</organism>
<evidence type="ECO:0000313" key="3">
    <source>
        <dbReference type="EMBL" id="MED6132995.1"/>
    </source>
</evidence>
<keyword evidence="2" id="KW-0472">Membrane</keyword>
<keyword evidence="2" id="KW-0812">Transmembrane</keyword>
<protein>
    <submittedName>
        <fullName evidence="3">Uncharacterized protein</fullName>
    </submittedName>
</protein>
<feature type="transmembrane region" description="Helical" evidence="2">
    <location>
        <begin position="92"/>
        <end position="110"/>
    </location>
</feature>
<evidence type="ECO:0000313" key="4">
    <source>
        <dbReference type="Proteomes" id="UP001341840"/>
    </source>
</evidence>
<sequence length="251" mass="27846">MVRDECLNDGCGERGQKEGVNVGCGVHLEDEIWTGLWDRSNRKPPHKMAWFTLNRMSKIRQQSLHCRHHTQARISPASLPLHRYHRTQAQKFIFFVTSPHVLLLVLASSISSASCPRLPPLYIVSSILSFVECRCPLLKTGLASSTLETGNRFPSRSDPMRKVSRRPVREPAELWLTGQNSTENIKEGEGTNSSERAPQWRRQPSQPAAARDSTSIPPQQPPPAPAAAAASVGNLRSSLVASLADPFLEKN</sequence>
<evidence type="ECO:0000256" key="2">
    <source>
        <dbReference type="SAM" id="Phobius"/>
    </source>
</evidence>
<evidence type="ECO:0000256" key="1">
    <source>
        <dbReference type="SAM" id="MobiDB-lite"/>
    </source>
</evidence>
<gene>
    <name evidence="3" type="ORF">PIB30_024223</name>
</gene>
<name>A0ABU6SAF2_9FABA</name>
<feature type="region of interest" description="Disordered" evidence="1">
    <location>
        <begin position="147"/>
        <end position="231"/>
    </location>
</feature>
<reference evidence="3 4" key="1">
    <citation type="journal article" date="2023" name="Plants (Basel)">
        <title>Bridging the Gap: Combining Genomics and Transcriptomics Approaches to Understand Stylosanthes scabra, an Orphan Legume from the Brazilian Caatinga.</title>
        <authorList>
            <person name="Ferreira-Neto J.R.C."/>
            <person name="da Silva M.D."/>
            <person name="Binneck E."/>
            <person name="de Melo N.F."/>
            <person name="da Silva R.H."/>
            <person name="de Melo A.L.T.M."/>
            <person name="Pandolfi V."/>
            <person name="Bustamante F.O."/>
            <person name="Brasileiro-Vidal A.C."/>
            <person name="Benko-Iseppon A.M."/>
        </authorList>
    </citation>
    <scope>NUCLEOTIDE SEQUENCE [LARGE SCALE GENOMIC DNA]</scope>
    <source>
        <tissue evidence="3">Leaves</tissue>
    </source>
</reference>
<dbReference type="EMBL" id="JASCZI010060501">
    <property type="protein sequence ID" value="MED6132995.1"/>
    <property type="molecule type" value="Genomic_DNA"/>
</dbReference>